<reference evidence="3 4" key="1">
    <citation type="journal article" date="2011" name="J. Bacteriol.">
        <title>Complete genome sequence of Melissococcus plutonius ATCC 35311.</title>
        <authorList>
            <person name="Okumura K."/>
            <person name="Arai R."/>
            <person name="Okura M."/>
            <person name="Kirikae T."/>
            <person name="Takamatsu D."/>
            <person name="Osaki M."/>
            <person name="Miyoshi-Akiyama T."/>
        </authorList>
    </citation>
    <scope>NUCLEOTIDE SEQUENCE [LARGE SCALE GENOMIC DNA]</scope>
    <source>
        <strain evidence="4">ATCC 35311 / CIP 104052 / LMG 20360 / NCIMB 702443</strain>
    </source>
</reference>
<dbReference type="OrthoDB" id="2329615at2"/>
<dbReference type="HOGENOM" id="CLU_166074_1_0_9"/>
<name>F3Y7T4_MELPT</name>
<sequence>MKKYQRMIRFSYILEFIFSIWLYIKAPATIAVHFSGSGKPDAFDSKYWLFLLPVLLILAGEILIFIAKKKRKKIGLEQIPTFLPNEWTYITVMFIFFIIFSYFIQQEILY</sequence>
<evidence type="ECO:0000313" key="3">
    <source>
        <dbReference type="EMBL" id="BAK20562.1"/>
    </source>
</evidence>
<dbReference type="Proteomes" id="UP000008456">
    <property type="component" value="Chromosome"/>
</dbReference>
<protein>
    <submittedName>
        <fullName evidence="3">Integral membrane protein</fullName>
    </submittedName>
</protein>
<dbReference type="RefSeq" id="WP_013773000.1">
    <property type="nucleotide sequence ID" value="NC_015516.1"/>
</dbReference>
<feature type="domain" description="DUF1648" evidence="2">
    <location>
        <begin position="13"/>
        <end position="57"/>
    </location>
</feature>
<proteinExistence type="predicted"/>
<reference key="2">
    <citation type="submission" date="2011-04" db="EMBL/GenBank/DDBJ databases">
        <title>Whole genome sequence of Melissococcus plutonius ATCC 35311.</title>
        <authorList>
            <person name="Okumura K."/>
            <person name="Arai R."/>
            <person name="Osaki M."/>
            <person name="Okura M."/>
            <person name="Kirikae T."/>
            <person name="Takamatsu D."/>
            <person name="Akiyama T."/>
        </authorList>
    </citation>
    <scope>NUCLEOTIDE SEQUENCE</scope>
    <source>
        <strain>ATCC 35311</strain>
    </source>
</reference>
<gene>
    <name evidence="3" type="ordered locus">MPTP_0063</name>
</gene>
<feature type="transmembrane region" description="Helical" evidence="1">
    <location>
        <begin position="87"/>
        <end position="104"/>
    </location>
</feature>
<evidence type="ECO:0000259" key="2">
    <source>
        <dbReference type="Pfam" id="PF07853"/>
    </source>
</evidence>
<dbReference type="InterPro" id="IPR012867">
    <property type="entry name" value="DUF1648"/>
</dbReference>
<keyword evidence="4" id="KW-1185">Reference proteome</keyword>
<evidence type="ECO:0000313" key="4">
    <source>
        <dbReference type="Proteomes" id="UP000008456"/>
    </source>
</evidence>
<dbReference type="AlphaFoldDB" id="F3Y7T4"/>
<keyword evidence="1" id="KW-1133">Transmembrane helix</keyword>
<keyword evidence="1" id="KW-0472">Membrane</keyword>
<dbReference type="Pfam" id="PF07853">
    <property type="entry name" value="DUF1648"/>
    <property type="match status" value="1"/>
</dbReference>
<keyword evidence="1" id="KW-0812">Transmembrane</keyword>
<organism evidence="3 4">
    <name type="scientific">Melissococcus plutonius (strain ATCC 35311 / DSM 29964 / CIP 104052 / LMG 20360 / NCIMB 702443)</name>
    <dbReference type="NCBI Taxonomy" id="940190"/>
    <lineage>
        <taxon>Bacteria</taxon>
        <taxon>Bacillati</taxon>
        <taxon>Bacillota</taxon>
        <taxon>Bacilli</taxon>
        <taxon>Lactobacillales</taxon>
        <taxon>Enterococcaceae</taxon>
        <taxon>Melissococcus</taxon>
    </lineage>
</organism>
<accession>F3Y7T4</accession>
<evidence type="ECO:0000256" key="1">
    <source>
        <dbReference type="SAM" id="Phobius"/>
    </source>
</evidence>
<feature type="transmembrane region" description="Helical" evidence="1">
    <location>
        <begin position="47"/>
        <end position="66"/>
    </location>
</feature>
<feature type="transmembrane region" description="Helical" evidence="1">
    <location>
        <begin position="12"/>
        <end position="35"/>
    </location>
</feature>
<dbReference type="KEGG" id="mps:MPTP_0063"/>
<dbReference type="EMBL" id="AP012200">
    <property type="protein sequence ID" value="BAK20562.1"/>
    <property type="molecule type" value="Genomic_DNA"/>
</dbReference>